<evidence type="ECO:0000313" key="8">
    <source>
        <dbReference type="Proteomes" id="UP001372338"/>
    </source>
</evidence>
<dbReference type="PROSITE" id="PS51767">
    <property type="entry name" value="PEPTIDASE_A1"/>
    <property type="match status" value="1"/>
</dbReference>
<accession>A0AAN9IWJ0</accession>
<gene>
    <name evidence="7" type="ORF">RIF29_00738</name>
</gene>
<dbReference type="Gene3D" id="2.40.70.10">
    <property type="entry name" value="Acid Proteases"/>
    <property type="match status" value="1"/>
</dbReference>
<reference evidence="7 8" key="1">
    <citation type="submission" date="2024-01" db="EMBL/GenBank/DDBJ databases">
        <title>The genomes of 5 underutilized Papilionoideae crops provide insights into root nodulation and disease resistanc.</title>
        <authorList>
            <person name="Yuan L."/>
        </authorList>
    </citation>
    <scope>NUCLEOTIDE SEQUENCE [LARGE SCALE GENOMIC DNA]</scope>
    <source>
        <strain evidence="7">ZHUSHIDOU_FW_LH</strain>
        <tissue evidence="7">Leaf</tissue>
    </source>
</reference>
<dbReference type="InterPro" id="IPR021109">
    <property type="entry name" value="Peptidase_aspartic_dom_sf"/>
</dbReference>
<dbReference type="GO" id="GO:0006508">
    <property type="term" value="P:proteolysis"/>
    <property type="evidence" value="ECO:0007669"/>
    <property type="project" value="UniProtKB-KW"/>
</dbReference>
<evidence type="ECO:0000256" key="1">
    <source>
        <dbReference type="ARBA" id="ARBA00007447"/>
    </source>
</evidence>
<dbReference type="Proteomes" id="UP001372338">
    <property type="component" value="Unassembled WGS sequence"/>
</dbReference>
<dbReference type="AlphaFoldDB" id="A0AAN9IWJ0"/>
<keyword evidence="2" id="KW-0645">Protease</keyword>
<evidence type="ECO:0000256" key="3">
    <source>
        <dbReference type="ARBA" id="ARBA00022750"/>
    </source>
</evidence>
<protein>
    <recommendedName>
        <fullName evidence="6">Peptidase A1 domain-containing protein</fullName>
    </recommendedName>
</protein>
<evidence type="ECO:0000256" key="5">
    <source>
        <dbReference type="ARBA" id="ARBA00023145"/>
    </source>
</evidence>
<proteinExistence type="inferred from homology"/>
<comment type="similarity">
    <text evidence="1">Belongs to the peptidase A1 family.</text>
</comment>
<organism evidence="7 8">
    <name type="scientific">Crotalaria pallida</name>
    <name type="common">Smooth rattlebox</name>
    <name type="synonym">Crotalaria striata</name>
    <dbReference type="NCBI Taxonomy" id="3830"/>
    <lineage>
        <taxon>Eukaryota</taxon>
        <taxon>Viridiplantae</taxon>
        <taxon>Streptophyta</taxon>
        <taxon>Embryophyta</taxon>
        <taxon>Tracheophyta</taxon>
        <taxon>Spermatophyta</taxon>
        <taxon>Magnoliopsida</taxon>
        <taxon>eudicotyledons</taxon>
        <taxon>Gunneridae</taxon>
        <taxon>Pentapetalae</taxon>
        <taxon>rosids</taxon>
        <taxon>fabids</taxon>
        <taxon>Fabales</taxon>
        <taxon>Fabaceae</taxon>
        <taxon>Papilionoideae</taxon>
        <taxon>50 kb inversion clade</taxon>
        <taxon>genistoids sensu lato</taxon>
        <taxon>core genistoids</taxon>
        <taxon>Crotalarieae</taxon>
        <taxon>Crotalaria</taxon>
    </lineage>
</organism>
<evidence type="ECO:0000256" key="2">
    <source>
        <dbReference type="ARBA" id="ARBA00022670"/>
    </source>
</evidence>
<dbReference type="PANTHER" id="PTHR47966:SF15">
    <property type="entry name" value="FUNGAL PROTEINASE A, ASPARTIC PROTEINASE SUPERFAMILY PROTEIN"/>
    <property type="match status" value="1"/>
</dbReference>
<keyword evidence="3" id="KW-0064">Aspartyl protease</keyword>
<evidence type="ECO:0000256" key="4">
    <source>
        <dbReference type="ARBA" id="ARBA00022801"/>
    </source>
</evidence>
<dbReference type="InterPro" id="IPR001461">
    <property type="entry name" value="Aspartic_peptidase_A1"/>
</dbReference>
<dbReference type="Pfam" id="PF00026">
    <property type="entry name" value="Asp"/>
    <property type="match status" value="1"/>
</dbReference>
<dbReference type="PANTHER" id="PTHR47966">
    <property type="entry name" value="BETA-SITE APP-CLEAVING ENZYME, ISOFORM A-RELATED"/>
    <property type="match status" value="1"/>
</dbReference>
<sequence length="157" mass="17653">MQLACFFHSKYKSSQSNSYKANGTFADIQYGTEAISGFFSYDDVKVGDVVVKNQVMIFIEATREPGVTFVAAKFDGILGLGFQEISDGNAVSVWYNMIEQSFVKEPVFSFWLNRKQEKEQGGELFFGGVDLAHFDDVVEQELEVSAFKEYSLSKLSE</sequence>
<dbReference type="SUPFAM" id="SSF50630">
    <property type="entry name" value="Acid proteases"/>
    <property type="match status" value="1"/>
</dbReference>
<keyword evidence="8" id="KW-1185">Reference proteome</keyword>
<dbReference type="EMBL" id="JAYWIO010000001">
    <property type="protein sequence ID" value="KAK7287459.1"/>
    <property type="molecule type" value="Genomic_DNA"/>
</dbReference>
<name>A0AAN9IWJ0_CROPI</name>
<dbReference type="FunFam" id="2.40.70.10:FF:000115">
    <property type="entry name" value="Lysosomal aspartic protease"/>
    <property type="match status" value="1"/>
</dbReference>
<keyword evidence="4" id="KW-0378">Hydrolase</keyword>
<evidence type="ECO:0000313" key="7">
    <source>
        <dbReference type="EMBL" id="KAK7287459.1"/>
    </source>
</evidence>
<keyword evidence="5" id="KW-0865">Zymogen</keyword>
<evidence type="ECO:0000259" key="6">
    <source>
        <dbReference type="PROSITE" id="PS51767"/>
    </source>
</evidence>
<feature type="domain" description="Peptidase A1" evidence="6">
    <location>
        <begin position="1"/>
        <end position="157"/>
    </location>
</feature>
<comment type="caution">
    <text evidence="7">The sequence shown here is derived from an EMBL/GenBank/DDBJ whole genome shotgun (WGS) entry which is preliminary data.</text>
</comment>
<dbReference type="InterPro" id="IPR033121">
    <property type="entry name" value="PEPTIDASE_A1"/>
</dbReference>
<dbReference type="GO" id="GO:0004190">
    <property type="term" value="F:aspartic-type endopeptidase activity"/>
    <property type="evidence" value="ECO:0007669"/>
    <property type="project" value="UniProtKB-KW"/>
</dbReference>